<evidence type="ECO:0000256" key="2">
    <source>
        <dbReference type="ARBA" id="ARBA00022525"/>
    </source>
</evidence>
<gene>
    <name evidence="6" type="primary">LOC111137604</name>
</gene>
<feature type="chain" id="PRO_5034734723" evidence="3">
    <location>
        <begin position="20"/>
        <end position="619"/>
    </location>
</feature>
<dbReference type="GeneID" id="111137604"/>
<evidence type="ECO:0000313" key="6">
    <source>
        <dbReference type="RefSeq" id="XP_022344841.1"/>
    </source>
</evidence>
<evidence type="ECO:0000259" key="4">
    <source>
        <dbReference type="PROSITE" id="PS50871"/>
    </source>
</evidence>
<dbReference type="SMART" id="SM00110">
    <property type="entry name" value="C1Q"/>
    <property type="match status" value="2"/>
</dbReference>
<dbReference type="OrthoDB" id="6039063at2759"/>
<dbReference type="KEGG" id="cvn:111137604"/>
<dbReference type="InterPro" id="IPR008983">
    <property type="entry name" value="Tumour_necrosis_fac-like_dom"/>
</dbReference>
<organism evidence="5 6">
    <name type="scientific">Crassostrea virginica</name>
    <name type="common">Eastern oyster</name>
    <dbReference type="NCBI Taxonomy" id="6565"/>
    <lineage>
        <taxon>Eukaryota</taxon>
        <taxon>Metazoa</taxon>
        <taxon>Spiralia</taxon>
        <taxon>Lophotrochozoa</taxon>
        <taxon>Mollusca</taxon>
        <taxon>Bivalvia</taxon>
        <taxon>Autobranchia</taxon>
        <taxon>Pteriomorphia</taxon>
        <taxon>Ostreida</taxon>
        <taxon>Ostreoidea</taxon>
        <taxon>Ostreidae</taxon>
        <taxon>Crassostrea</taxon>
    </lineage>
</organism>
<evidence type="ECO:0000256" key="3">
    <source>
        <dbReference type="SAM" id="SignalP"/>
    </source>
</evidence>
<reference evidence="6" key="1">
    <citation type="submission" date="2025-08" db="UniProtKB">
        <authorList>
            <consortium name="RefSeq"/>
        </authorList>
    </citation>
    <scope>IDENTIFICATION</scope>
    <source>
        <tissue evidence="6">Whole sample</tissue>
    </source>
</reference>
<dbReference type="GO" id="GO:0005581">
    <property type="term" value="C:collagen trimer"/>
    <property type="evidence" value="ECO:0007669"/>
    <property type="project" value="UniProtKB-KW"/>
</dbReference>
<dbReference type="InterPro" id="IPR001073">
    <property type="entry name" value="C1q_dom"/>
</dbReference>
<keyword evidence="5" id="KW-1185">Reference proteome</keyword>
<evidence type="ECO:0000256" key="1">
    <source>
        <dbReference type="ARBA" id="ARBA00004613"/>
    </source>
</evidence>
<proteinExistence type="predicted"/>
<keyword evidence="2" id="KW-0964">Secreted</keyword>
<dbReference type="Proteomes" id="UP000694844">
    <property type="component" value="Chromosome 5"/>
</dbReference>
<dbReference type="PROSITE" id="PS50871">
    <property type="entry name" value="C1Q"/>
    <property type="match status" value="1"/>
</dbReference>
<dbReference type="SUPFAM" id="SSF49842">
    <property type="entry name" value="TNF-like"/>
    <property type="match status" value="3"/>
</dbReference>
<name>A0A8B8EXX7_CRAVI</name>
<comment type="subcellular location">
    <subcellularLocation>
        <location evidence="1">Secreted</location>
    </subcellularLocation>
</comment>
<dbReference type="Pfam" id="PF00386">
    <property type="entry name" value="C1q"/>
    <property type="match status" value="3"/>
</dbReference>
<dbReference type="Gene3D" id="2.60.120.40">
    <property type="match status" value="3"/>
</dbReference>
<feature type="signal peptide" evidence="3">
    <location>
        <begin position="1"/>
        <end position="19"/>
    </location>
</feature>
<dbReference type="SUPFAM" id="SSF57302">
    <property type="entry name" value="Snake toxin-like"/>
    <property type="match status" value="1"/>
</dbReference>
<sequence>MIFFTIVYLFGLTAKFYIAVEGLGLKCLRCDDVTYPQLCMNLEYCSGGDVCSVQRYRKDNGDVRFWLGCLPATHCAKTPNKTVLHSNKRAIHGSVVCNDCCYGDLCNVEGCGSPAFPTTRGPVCFNCPHTLNPTDCHHVTVCGTNELCYIGERPLFGQRYFTSHCEDIHVCNNHISEPIVFGKKRSGLNARSYTPCAGCCHGDLCNINCNASFTSGTVVNTGHGTTTKPNGQEMPGNYAFYVHQGTTFNGFLVFHNITTNEGSSYNASTGEFTCKFSGAYVFSWTTVTEYGRQGDLDLHVNDDVVGTSHTDSVGGLKNKDSSTGLVVVNLQVGDIVRLRLVNGTLNAEYTTFAGWRLDQNVSFHARVRTAQLRPNSSHEGLVFQDVVTNNGQPYLSGNGTFVCPVSGLYAFAFTIEAKHRHYMVYFFSNGGHKLNTQGVWADSSSGDFRDTSTTLQLFQLNAGDAIYLYSGDRDAKLEPLRSTYSGWLIQPYSGMSLPTPAFMEQLTSTSPATHSAVHFTREALDTTGSFHYSTGYTVPKNGVYVFFWNMEAYNNPLTSVLVVNKRPYGSTVTDGRATHYDSGSNVVVLRLRANDIINIVQSSSADGDQTIISGYMLYE</sequence>
<accession>A0A8B8EXX7</accession>
<evidence type="ECO:0000313" key="5">
    <source>
        <dbReference type="Proteomes" id="UP000694844"/>
    </source>
</evidence>
<feature type="domain" description="C1q" evidence="4">
    <location>
        <begin position="230"/>
        <end position="378"/>
    </location>
</feature>
<dbReference type="PANTHER" id="PTHR15427:SF33">
    <property type="entry name" value="COLLAGEN IV NC1 DOMAIN-CONTAINING PROTEIN"/>
    <property type="match status" value="1"/>
</dbReference>
<dbReference type="AlphaFoldDB" id="A0A8B8EXX7"/>
<dbReference type="InterPro" id="IPR045860">
    <property type="entry name" value="Snake_toxin-like_sf"/>
</dbReference>
<keyword evidence="3" id="KW-0732">Signal</keyword>
<dbReference type="PANTHER" id="PTHR15427">
    <property type="entry name" value="EMILIN ELASTIN MICROFIBRIL INTERFACE-LOCATED PROTEIN ELASTIN MICROFIBRIL INTERFACER"/>
    <property type="match status" value="1"/>
</dbReference>
<dbReference type="InterPro" id="IPR050392">
    <property type="entry name" value="Collagen/C1q_domain"/>
</dbReference>
<dbReference type="PRINTS" id="PR00007">
    <property type="entry name" value="COMPLEMNTC1Q"/>
</dbReference>
<protein>
    <submittedName>
        <fullName evidence="6">Uncharacterized protein LOC111137604</fullName>
    </submittedName>
</protein>
<dbReference type="RefSeq" id="XP_022344841.1">
    <property type="nucleotide sequence ID" value="XM_022489133.1"/>
</dbReference>